<dbReference type="SUPFAM" id="SSF48452">
    <property type="entry name" value="TPR-like"/>
    <property type="match status" value="1"/>
</dbReference>
<reference evidence="6" key="1">
    <citation type="journal article" date="2018" name="Genome Announc.">
        <title>Draft Genome Sequence of Mycobacterium montefiorense Isolated from Japanese Black Salamander (Hynobius nigrescens).</title>
        <authorList>
            <person name="Fukano H."/>
            <person name="Yoshida M."/>
            <person name="Shimizu A."/>
            <person name="Iwao H."/>
            <person name="Katayama Y."/>
            <person name="Omatsu T."/>
            <person name="Mizutani T."/>
            <person name="Kurata O."/>
            <person name="Wada S."/>
            <person name="Hoshino Y."/>
        </authorList>
    </citation>
    <scope>NUCLEOTIDE SEQUENCE</scope>
    <source>
        <strain evidence="6">BS</strain>
    </source>
</reference>
<dbReference type="Pfam" id="PF00004">
    <property type="entry name" value="AAA"/>
    <property type="match status" value="1"/>
</dbReference>
<keyword evidence="1 4" id="KW-0547">Nucleotide-binding</keyword>
<dbReference type="Proteomes" id="UP000245060">
    <property type="component" value="Unassembled WGS sequence"/>
</dbReference>
<dbReference type="Gene3D" id="3.40.50.300">
    <property type="entry name" value="P-loop containing nucleotide triphosphate hydrolases"/>
    <property type="match status" value="1"/>
</dbReference>
<evidence type="ECO:0000256" key="1">
    <source>
        <dbReference type="ARBA" id="ARBA00022741"/>
    </source>
</evidence>
<dbReference type="PANTHER" id="PTHR23077:SF171">
    <property type="entry name" value="NUCLEAR VALOSIN-CONTAINING PROTEIN-LIKE"/>
    <property type="match status" value="1"/>
</dbReference>
<dbReference type="EMBL" id="BQYH01000063">
    <property type="protein sequence ID" value="GKU74766.1"/>
    <property type="molecule type" value="Genomic_DNA"/>
</dbReference>
<dbReference type="InterPro" id="IPR003960">
    <property type="entry name" value="ATPase_AAA_CS"/>
</dbReference>
<evidence type="ECO:0000256" key="2">
    <source>
        <dbReference type="ARBA" id="ARBA00022840"/>
    </source>
</evidence>
<evidence type="ECO:0000313" key="9">
    <source>
        <dbReference type="Proteomes" id="UP001139505"/>
    </source>
</evidence>
<dbReference type="SMART" id="SM00382">
    <property type="entry name" value="AAA"/>
    <property type="match status" value="1"/>
</dbReference>
<comment type="caution">
    <text evidence="7">The sequence shown here is derived from an EMBL/GenBank/DDBJ whole genome shotgun (WGS) entry which is preliminary data.</text>
</comment>
<dbReference type="GO" id="GO:0005524">
    <property type="term" value="F:ATP binding"/>
    <property type="evidence" value="ECO:0007669"/>
    <property type="project" value="UniProtKB-KW"/>
</dbReference>
<dbReference type="InterPro" id="IPR050168">
    <property type="entry name" value="AAA_ATPase_domain"/>
</dbReference>
<dbReference type="InterPro" id="IPR041569">
    <property type="entry name" value="AAA_lid_3"/>
</dbReference>
<evidence type="ECO:0000256" key="4">
    <source>
        <dbReference type="RuleBase" id="RU003651"/>
    </source>
</evidence>
<evidence type="ECO:0000313" key="8">
    <source>
        <dbReference type="Proteomes" id="UP000245060"/>
    </source>
</evidence>
<feature type="domain" description="AAA+ ATPase" evidence="5">
    <location>
        <begin position="177"/>
        <end position="315"/>
    </location>
</feature>
<accession>A0AA37UZ80</accession>
<sequence length="425" mass="45627">MDPAGLCREKTLREDPVIRELSVAVERTPDVVELRLHLAGLLADRGRYAEAVGHCSAALGQDAGNANALSLLQRCSTALAAPAAAAAAEEAPAAGRPAANDQFDWSSAERQVADIIEPAFVEVPADVINEGDFDVLKRSSVGLDDVAGMADVKRQIELSLLGPIRNPELMKAYKVSARGGLLLYGPPGCGKTYIAKAISGALGANFYQVGIADVLHHWFGESERSIRSVFDSARRNAPCVLFFDELDALGHRRSALSGTSGMRPIVNTLLEEMDSATSTNDGVYVLGATNAPWDVDPALRRPGRFDRMIFVGLPDAEARTGILRSHMVDRPVAGIDLKSIAKRTDGFSGADLAHVCDSATQLAMSASMRSGQVRPVTMADVDEAAAQIRPSTGPWFEVARNIVEFGNNDGTYDDLAKYLRRRKIR</sequence>
<dbReference type="InterPro" id="IPR003593">
    <property type="entry name" value="AAA+_ATPase"/>
</dbReference>
<dbReference type="Proteomes" id="UP001139505">
    <property type="component" value="Unassembled WGS sequence"/>
</dbReference>
<reference evidence="7" key="3">
    <citation type="journal article" date="2022" name="Microbiol. Resour. Announc.">
        <title>Draft Genome Sequences of Eight Mycobacterium montefiorense Strains Isolated from Salamanders in Captivity.</title>
        <authorList>
            <person name="Komine T."/>
            <person name="Ihara H."/>
            <person name="Fukano H."/>
            <person name="Hoshino Y."/>
            <person name="Kurata O."/>
            <person name="Wada S."/>
        </authorList>
    </citation>
    <scope>NUCLEOTIDE SEQUENCE</scope>
    <source>
        <strain evidence="7">NJB18185</strain>
    </source>
</reference>
<dbReference type="PROSITE" id="PS00674">
    <property type="entry name" value="AAA"/>
    <property type="match status" value="1"/>
</dbReference>
<dbReference type="FunFam" id="3.40.50.300:FF:001025">
    <property type="entry name" value="ATPase family, AAA domain-containing 2B"/>
    <property type="match status" value="1"/>
</dbReference>
<dbReference type="GO" id="GO:0016887">
    <property type="term" value="F:ATP hydrolysis activity"/>
    <property type="evidence" value="ECO:0007669"/>
    <property type="project" value="InterPro"/>
</dbReference>
<proteinExistence type="inferred from homology"/>
<keyword evidence="8" id="KW-1185">Reference proteome</keyword>
<reference evidence="8" key="2">
    <citation type="submission" date="2018-04" db="EMBL/GenBank/DDBJ databases">
        <title>Draft genome sequence of Mycobacterium montefiorense isolated from Japanese black salamander.</title>
        <authorList>
            <person name="Fukano H."/>
            <person name="Yoshida M."/>
            <person name="Shimizu A."/>
            <person name="Iwao H."/>
            <person name="Kurata O."/>
            <person name="Katayama Y."/>
            <person name="Omatsu T."/>
            <person name="Mizutani T."/>
            <person name="Wada S."/>
            <person name="Hoshino Y."/>
        </authorList>
    </citation>
    <scope>NUCLEOTIDE SEQUENCE [LARGE SCALE GENOMIC DNA]</scope>
    <source>
        <strain evidence="8">BS</strain>
    </source>
</reference>
<dbReference type="Pfam" id="PF17862">
    <property type="entry name" value="AAA_lid_3"/>
    <property type="match status" value="1"/>
</dbReference>
<protein>
    <submittedName>
        <fullName evidence="7">ATPase AAA</fullName>
    </submittedName>
</protein>
<keyword evidence="2 4" id="KW-0067">ATP-binding</keyword>
<keyword evidence="3" id="KW-0175">Coiled coil</keyword>
<organism evidence="7 9">
    <name type="scientific">Mycobacterium montefiorense</name>
    <dbReference type="NCBI Taxonomy" id="154654"/>
    <lineage>
        <taxon>Bacteria</taxon>
        <taxon>Bacillati</taxon>
        <taxon>Actinomycetota</taxon>
        <taxon>Actinomycetes</taxon>
        <taxon>Mycobacteriales</taxon>
        <taxon>Mycobacteriaceae</taxon>
        <taxon>Mycobacterium</taxon>
        <taxon>Mycobacterium simiae complex</taxon>
    </lineage>
</organism>
<dbReference type="PANTHER" id="PTHR23077">
    <property type="entry name" value="AAA-FAMILY ATPASE"/>
    <property type="match status" value="1"/>
</dbReference>
<evidence type="ECO:0000256" key="3">
    <source>
        <dbReference type="ARBA" id="ARBA00023054"/>
    </source>
</evidence>
<dbReference type="InterPro" id="IPR011990">
    <property type="entry name" value="TPR-like_helical_dom_sf"/>
</dbReference>
<dbReference type="SUPFAM" id="SSF52540">
    <property type="entry name" value="P-loop containing nucleoside triphosphate hydrolases"/>
    <property type="match status" value="1"/>
</dbReference>
<name>A0AA37UZ80_9MYCO</name>
<dbReference type="Gene3D" id="1.25.40.10">
    <property type="entry name" value="Tetratricopeptide repeat domain"/>
    <property type="match status" value="1"/>
</dbReference>
<reference evidence="7" key="4">
    <citation type="submission" date="2022-04" db="EMBL/GenBank/DDBJ databases">
        <authorList>
            <person name="Komine T."/>
            <person name="Fukano H."/>
            <person name="Wada S."/>
        </authorList>
    </citation>
    <scope>NUCLEOTIDE SEQUENCE</scope>
    <source>
        <strain evidence="7">NJB18185</strain>
    </source>
</reference>
<evidence type="ECO:0000313" key="6">
    <source>
        <dbReference type="EMBL" id="GBG36614.1"/>
    </source>
</evidence>
<dbReference type="Gene3D" id="1.10.8.60">
    <property type="match status" value="1"/>
</dbReference>
<gene>
    <name evidence="6" type="ORF">MmonteBS_09860</name>
    <name evidence="7" type="ORF">NJB18185_45370</name>
</gene>
<evidence type="ECO:0000313" key="7">
    <source>
        <dbReference type="EMBL" id="GKU74766.1"/>
    </source>
</evidence>
<evidence type="ECO:0000259" key="5">
    <source>
        <dbReference type="SMART" id="SM00382"/>
    </source>
</evidence>
<dbReference type="AlphaFoldDB" id="A0AA37UZ80"/>
<dbReference type="InterPro" id="IPR027417">
    <property type="entry name" value="P-loop_NTPase"/>
</dbReference>
<dbReference type="InterPro" id="IPR003959">
    <property type="entry name" value="ATPase_AAA_core"/>
</dbReference>
<dbReference type="EMBL" id="BFCH01000007">
    <property type="protein sequence ID" value="GBG36614.1"/>
    <property type="molecule type" value="Genomic_DNA"/>
</dbReference>
<comment type="similarity">
    <text evidence="4">Belongs to the AAA ATPase family.</text>
</comment>